<dbReference type="PANTHER" id="PTHR36607:SF20">
    <property type="entry name" value="AMINOTRANSFERASE-LIKE PLANT MOBILE DOMAIN-CONTAINING PROTEIN"/>
    <property type="match status" value="1"/>
</dbReference>
<dbReference type="AlphaFoldDB" id="A0A9Q1GXK1"/>
<gene>
    <name evidence="1" type="ORF">Cgig2_001894</name>
</gene>
<evidence type="ECO:0000313" key="2">
    <source>
        <dbReference type="Proteomes" id="UP001153076"/>
    </source>
</evidence>
<dbReference type="OrthoDB" id="694455at2759"/>
<dbReference type="EMBL" id="JAKOGI010001301">
    <property type="protein sequence ID" value="KAJ8426368.1"/>
    <property type="molecule type" value="Genomic_DNA"/>
</dbReference>
<dbReference type="Proteomes" id="UP001153076">
    <property type="component" value="Unassembled WGS sequence"/>
</dbReference>
<dbReference type="PANTHER" id="PTHR36607">
    <property type="entry name" value="1,2-DIHYDROXY-3-KETO-5-METHYLTHIOPENTENE DIOXYGENASE 4"/>
    <property type="match status" value="1"/>
</dbReference>
<evidence type="ECO:0000313" key="1">
    <source>
        <dbReference type="EMBL" id="KAJ8426368.1"/>
    </source>
</evidence>
<organism evidence="1 2">
    <name type="scientific">Carnegiea gigantea</name>
    <dbReference type="NCBI Taxonomy" id="171969"/>
    <lineage>
        <taxon>Eukaryota</taxon>
        <taxon>Viridiplantae</taxon>
        <taxon>Streptophyta</taxon>
        <taxon>Embryophyta</taxon>
        <taxon>Tracheophyta</taxon>
        <taxon>Spermatophyta</taxon>
        <taxon>Magnoliopsida</taxon>
        <taxon>eudicotyledons</taxon>
        <taxon>Gunneridae</taxon>
        <taxon>Pentapetalae</taxon>
        <taxon>Caryophyllales</taxon>
        <taxon>Cactineae</taxon>
        <taxon>Cactaceae</taxon>
        <taxon>Cactoideae</taxon>
        <taxon>Echinocereeae</taxon>
        <taxon>Carnegiea</taxon>
    </lineage>
</organism>
<name>A0A9Q1GXK1_9CARY</name>
<evidence type="ECO:0008006" key="3">
    <source>
        <dbReference type="Google" id="ProtNLM"/>
    </source>
</evidence>
<reference evidence="1" key="1">
    <citation type="submission" date="2022-04" db="EMBL/GenBank/DDBJ databases">
        <title>Carnegiea gigantea Genome sequencing and assembly v2.</title>
        <authorList>
            <person name="Copetti D."/>
            <person name="Sanderson M.J."/>
            <person name="Burquez A."/>
            <person name="Wojciechowski M.F."/>
        </authorList>
    </citation>
    <scope>NUCLEOTIDE SEQUENCE</scope>
    <source>
        <strain evidence="1">SGP5-SGP5p</strain>
        <tissue evidence="1">Aerial part</tissue>
    </source>
</reference>
<accession>A0A9Q1GXK1</accession>
<proteinExistence type="predicted"/>
<sequence>MSATPSQNGLEYGNVIKDLPTRQWLEDVLSRCRDLLVANHLFDVLYMSLFVYDKCPNTVRAIYEYWCPETNSLHTLNGEVFISLPDIHGFLSLSLLDFLYDEVVPPSKELKTTEVHGWNKAYVVFDELGVPKDECVETFLVAFPLLRDVGCIHPGTFIVASSMKRGQAHYLCFTILTSIYRGLSEKTPISAIPIQSVAMTVKAPDEVKLTPKPSAATAYRQKLKFIVKTPISAIPIQSVAMTVKAPDEVKLTPKPSAATAYRRKLKFIVGMSNVQGSKLNYGKVIFPPLDSVENIMDIWDCDPRHTEFIDSKSICTLNDDDDTLYDLTNKRGGDATPLKNDVERLVHQAHNLKDLQESYSDRMITKVRESHCIEVGSKLNEASHRPDAENTRYNALKAKLGVLQEAEWAGIDLKIKINNLNAIDVIDPVTKASIEKSEDYVKESLKDLKTFQ</sequence>
<keyword evidence="2" id="KW-1185">Reference proteome</keyword>
<protein>
    <recommendedName>
        <fullName evidence="3">Aminotransferase-like plant mobile domain-containing protein</fullName>
    </recommendedName>
</protein>
<comment type="caution">
    <text evidence="1">The sequence shown here is derived from an EMBL/GenBank/DDBJ whole genome shotgun (WGS) entry which is preliminary data.</text>
</comment>